<dbReference type="InterPro" id="IPR012340">
    <property type="entry name" value="NA-bd_OB-fold"/>
</dbReference>
<dbReference type="Proteomes" id="UP000282971">
    <property type="component" value="Unassembled WGS sequence"/>
</dbReference>
<dbReference type="SUPFAM" id="SSF50249">
    <property type="entry name" value="Nucleic acid-binding proteins"/>
    <property type="match status" value="1"/>
</dbReference>
<keyword evidence="3" id="KW-0238">DNA-binding</keyword>
<gene>
    <name evidence="3" type="ORF">EOD43_04575</name>
</gene>
<dbReference type="Pfam" id="PF12172">
    <property type="entry name" value="zf-ChsH2"/>
    <property type="match status" value="1"/>
</dbReference>
<name>A0A437MBQ1_9SPHN</name>
<organism evidence="3 4">
    <name type="scientific">Sphingomonas crocodyli</name>
    <dbReference type="NCBI Taxonomy" id="1979270"/>
    <lineage>
        <taxon>Bacteria</taxon>
        <taxon>Pseudomonadati</taxon>
        <taxon>Pseudomonadota</taxon>
        <taxon>Alphaproteobacteria</taxon>
        <taxon>Sphingomonadales</taxon>
        <taxon>Sphingomonadaceae</taxon>
        <taxon>Sphingomonas</taxon>
    </lineage>
</organism>
<dbReference type="Pfam" id="PF01796">
    <property type="entry name" value="OB_ChsH2_C"/>
    <property type="match status" value="1"/>
</dbReference>
<feature type="domain" description="ChsH2 C-terminal OB-fold" evidence="1">
    <location>
        <begin position="57"/>
        <end position="121"/>
    </location>
</feature>
<evidence type="ECO:0000313" key="3">
    <source>
        <dbReference type="EMBL" id="RVT95055.1"/>
    </source>
</evidence>
<evidence type="ECO:0000259" key="1">
    <source>
        <dbReference type="Pfam" id="PF01796"/>
    </source>
</evidence>
<proteinExistence type="predicted"/>
<protein>
    <submittedName>
        <fullName evidence="3">DNA-binding protein</fullName>
    </submittedName>
</protein>
<comment type="caution">
    <text evidence="3">The sequence shown here is derived from an EMBL/GenBank/DDBJ whole genome shotgun (WGS) entry which is preliminary data.</text>
</comment>
<dbReference type="Gene3D" id="6.10.30.10">
    <property type="match status" value="1"/>
</dbReference>
<sequence length="140" mass="15161">MPDAPARQLPALEKDNEAFWTGGANGALMICRCAACDLYIHPPLPQCPQCAGAVAPQAVSGRARVASYTINVQPWLPGMKVPFLFAAVELEEQKELYVMTNIVGCPVDQVTIGMPVSVVFEQHDDVWLPMFQPTEAPHAG</sequence>
<dbReference type="PANTHER" id="PTHR34075">
    <property type="entry name" value="BLR3430 PROTEIN"/>
    <property type="match status" value="1"/>
</dbReference>
<dbReference type="InterPro" id="IPR002878">
    <property type="entry name" value="ChsH2_C"/>
</dbReference>
<dbReference type="PANTHER" id="PTHR34075:SF5">
    <property type="entry name" value="BLR3430 PROTEIN"/>
    <property type="match status" value="1"/>
</dbReference>
<feature type="domain" description="ChsH2 rubredoxin-like zinc ribbon" evidence="2">
    <location>
        <begin position="20"/>
        <end position="52"/>
    </location>
</feature>
<evidence type="ECO:0000313" key="4">
    <source>
        <dbReference type="Proteomes" id="UP000282971"/>
    </source>
</evidence>
<dbReference type="AlphaFoldDB" id="A0A437MBQ1"/>
<evidence type="ECO:0000259" key="2">
    <source>
        <dbReference type="Pfam" id="PF12172"/>
    </source>
</evidence>
<keyword evidence="4" id="KW-1185">Reference proteome</keyword>
<dbReference type="InterPro" id="IPR022002">
    <property type="entry name" value="ChsH2_Znr"/>
</dbReference>
<dbReference type="OrthoDB" id="7210118at2"/>
<accession>A0A437MBQ1</accession>
<dbReference type="GO" id="GO:0003677">
    <property type="term" value="F:DNA binding"/>
    <property type="evidence" value="ECO:0007669"/>
    <property type="project" value="UniProtKB-KW"/>
</dbReference>
<dbReference type="EMBL" id="SACN01000001">
    <property type="protein sequence ID" value="RVT95055.1"/>
    <property type="molecule type" value="Genomic_DNA"/>
</dbReference>
<reference evidence="3 4" key="1">
    <citation type="submission" date="2019-01" db="EMBL/GenBank/DDBJ databases">
        <authorList>
            <person name="Chen W.-M."/>
        </authorList>
    </citation>
    <scope>NUCLEOTIDE SEQUENCE [LARGE SCALE GENOMIC DNA]</scope>
    <source>
        <strain evidence="3 4">CCP-7</strain>
    </source>
</reference>
<dbReference type="InterPro" id="IPR052513">
    <property type="entry name" value="Thioester_dehydratase-like"/>
</dbReference>